<evidence type="ECO:0000256" key="5">
    <source>
        <dbReference type="PIRSR" id="PIRSR604808-2"/>
    </source>
</evidence>
<dbReference type="OrthoDB" id="1750912at2759"/>
<accession>A0A2K2CMR6</accession>
<dbReference type="SUPFAM" id="SSF56219">
    <property type="entry name" value="DNase I-like"/>
    <property type="match status" value="1"/>
</dbReference>
<dbReference type="InterPro" id="IPR036691">
    <property type="entry name" value="Endo/exonu/phosph_ase_sf"/>
</dbReference>
<evidence type="ECO:0000256" key="6">
    <source>
        <dbReference type="SAM" id="MobiDB-lite"/>
    </source>
</evidence>
<dbReference type="GO" id="GO:0003906">
    <property type="term" value="F:DNA-(apurinic or apyrimidinic site) endonuclease activity"/>
    <property type="evidence" value="ECO:0000318"/>
    <property type="project" value="GO_Central"/>
</dbReference>
<sequence length="314" mass="34436">MALIDGRPVTGDAEDPEADTEVGLEVPDDCTLADSCADPLFADPVCANHGQGDPAGSPKTQRALGLQEEELLARVCGLMDPDATFDDKSHDACVSLFKTPLSAPVIHAIETLVKQAAALRYYVVMSIHNVNLLCWNVRGLNNPARRSAVCDIIRDTHATVVCIQETKLQLVDGRLIRDILGPKFCNNFATLPSAGTRGGMIMAVSDDYFMLSDIHLTTHSITATVTMRSEGIPWSLTSVYGPQSDAEKLLFIDELRLLQPVVKAEWVLMGDFNLITKATDKNNTNINRRLIGKFRGALNFLQLKEISLGRRRFT</sequence>
<dbReference type="Gramene" id="PNT63325">
    <property type="protein sequence ID" value="PNT63325"/>
    <property type="gene ID" value="BRADI_4g14215v3"/>
</dbReference>
<keyword evidence="3" id="KW-0378">Hydrolase</keyword>
<dbReference type="Gene3D" id="3.60.10.10">
    <property type="entry name" value="Endonuclease/exonuclease/phosphatase"/>
    <property type="match status" value="1"/>
</dbReference>
<feature type="binding site" evidence="5">
    <location>
        <position position="165"/>
    </location>
    <ligand>
        <name>Mg(2+)</name>
        <dbReference type="ChEBI" id="CHEBI:18420"/>
        <label>1</label>
    </ligand>
</feature>
<name>A0A2K2CMR6_BRADI</name>
<proteinExistence type="inferred from homology"/>
<dbReference type="InterPro" id="IPR004808">
    <property type="entry name" value="AP_endonuc_1"/>
</dbReference>
<reference evidence="8" key="2">
    <citation type="submission" date="2017-06" db="EMBL/GenBank/DDBJ databases">
        <title>WGS assembly of Brachypodium distachyon.</title>
        <authorList>
            <consortium name="The International Brachypodium Initiative"/>
            <person name="Lucas S."/>
            <person name="Harmon-Smith M."/>
            <person name="Lail K."/>
            <person name="Tice H."/>
            <person name="Grimwood J."/>
            <person name="Bruce D."/>
            <person name="Barry K."/>
            <person name="Shu S."/>
            <person name="Lindquist E."/>
            <person name="Wang M."/>
            <person name="Pitluck S."/>
            <person name="Vogel J.P."/>
            <person name="Garvin D.F."/>
            <person name="Mockler T.C."/>
            <person name="Schmutz J."/>
            <person name="Rokhsar D."/>
            <person name="Bevan M.W."/>
        </authorList>
    </citation>
    <scope>NUCLEOTIDE SEQUENCE</scope>
    <source>
        <strain evidence="8">Bd21</strain>
    </source>
</reference>
<reference evidence="8 9" key="1">
    <citation type="journal article" date="2010" name="Nature">
        <title>Genome sequencing and analysis of the model grass Brachypodium distachyon.</title>
        <authorList>
            <consortium name="International Brachypodium Initiative"/>
        </authorList>
    </citation>
    <scope>NUCLEOTIDE SEQUENCE [LARGE SCALE GENOMIC DNA]</scope>
    <source>
        <strain evidence="8 9">Bd21</strain>
    </source>
</reference>
<keyword evidence="5" id="KW-0464">Manganese</keyword>
<feature type="region of interest" description="Disordered" evidence="6">
    <location>
        <begin position="1"/>
        <end position="22"/>
    </location>
</feature>
<dbReference type="AlphaFoldDB" id="A0A2K2CMR6"/>
<organism evidence="8">
    <name type="scientific">Brachypodium distachyon</name>
    <name type="common">Purple false brome</name>
    <name type="synonym">Trachynia distachya</name>
    <dbReference type="NCBI Taxonomy" id="15368"/>
    <lineage>
        <taxon>Eukaryota</taxon>
        <taxon>Viridiplantae</taxon>
        <taxon>Streptophyta</taxon>
        <taxon>Embryophyta</taxon>
        <taxon>Tracheophyta</taxon>
        <taxon>Spermatophyta</taxon>
        <taxon>Magnoliopsida</taxon>
        <taxon>Liliopsida</taxon>
        <taxon>Poales</taxon>
        <taxon>Poaceae</taxon>
        <taxon>BOP clade</taxon>
        <taxon>Pooideae</taxon>
        <taxon>Stipodae</taxon>
        <taxon>Brachypodieae</taxon>
        <taxon>Brachypodium</taxon>
    </lineage>
</organism>
<dbReference type="EnsemblPlants" id="PNT63325">
    <property type="protein sequence ID" value="PNT63325"/>
    <property type="gene ID" value="BRADI_4g14215v3"/>
</dbReference>
<dbReference type="Proteomes" id="UP000008810">
    <property type="component" value="Chromosome 4"/>
</dbReference>
<evidence type="ECO:0000313" key="9">
    <source>
        <dbReference type="EnsemblPlants" id="PNT63325"/>
    </source>
</evidence>
<dbReference type="InParanoid" id="A0A2K2CMR6"/>
<evidence type="ECO:0000256" key="4">
    <source>
        <dbReference type="ARBA" id="ARBA00022842"/>
    </source>
</evidence>
<comment type="cofactor">
    <cofactor evidence="5">
        <name>Mg(2+)</name>
        <dbReference type="ChEBI" id="CHEBI:18420"/>
    </cofactor>
    <cofactor evidence="5">
        <name>Mn(2+)</name>
        <dbReference type="ChEBI" id="CHEBI:29035"/>
    </cofactor>
    <text evidence="5">Probably binds two magnesium or manganese ions per subunit.</text>
</comment>
<dbReference type="GO" id="GO:0008081">
    <property type="term" value="F:phosphoric diester hydrolase activity"/>
    <property type="evidence" value="ECO:0000318"/>
    <property type="project" value="GO_Central"/>
</dbReference>
<feature type="compositionally biased region" description="Acidic residues" evidence="6">
    <location>
        <begin position="12"/>
        <end position="22"/>
    </location>
</feature>
<comment type="similarity">
    <text evidence="1">Belongs to the DNA repair enzymes AP/ExoA family.</text>
</comment>
<gene>
    <name evidence="8" type="ORF">BRADI_4g14215v3</name>
</gene>
<dbReference type="Pfam" id="PF03372">
    <property type="entry name" value="Exo_endo_phos"/>
    <property type="match status" value="1"/>
</dbReference>
<dbReference type="GO" id="GO:0006284">
    <property type="term" value="P:base-excision repair"/>
    <property type="evidence" value="ECO:0000318"/>
    <property type="project" value="GO_Central"/>
</dbReference>
<evidence type="ECO:0000313" key="10">
    <source>
        <dbReference type="Proteomes" id="UP000008810"/>
    </source>
</evidence>
<feature type="domain" description="Endonuclease/exonuclease/phosphatase" evidence="7">
    <location>
        <begin position="134"/>
        <end position="291"/>
    </location>
</feature>
<protein>
    <recommendedName>
        <fullName evidence="7">Endonuclease/exonuclease/phosphatase domain-containing protein</fullName>
    </recommendedName>
</protein>
<evidence type="ECO:0000259" key="7">
    <source>
        <dbReference type="Pfam" id="PF03372"/>
    </source>
</evidence>
<feature type="binding site" evidence="5">
    <location>
        <position position="136"/>
    </location>
    <ligand>
        <name>Mg(2+)</name>
        <dbReference type="ChEBI" id="CHEBI:18420"/>
        <label>1</label>
    </ligand>
</feature>
<dbReference type="InterPro" id="IPR005135">
    <property type="entry name" value="Endo/exonuclease/phosphatase"/>
</dbReference>
<dbReference type="PANTHER" id="PTHR22748:SF19">
    <property type="entry name" value="ENDONUCLEASE_EXONUCLEASE_PHOSPHATASE DOMAIN-CONTAINING PROTEIN"/>
    <property type="match status" value="1"/>
</dbReference>
<dbReference type="PANTHER" id="PTHR22748">
    <property type="entry name" value="AP ENDONUCLEASE"/>
    <property type="match status" value="1"/>
</dbReference>
<dbReference type="GO" id="GO:0005634">
    <property type="term" value="C:nucleus"/>
    <property type="evidence" value="ECO:0000318"/>
    <property type="project" value="GO_Central"/>
</dbReference>
<evidence type="ECO:0000256" key="3">
    <source>
        <dbReference type="ARBA" id="ARBA00022801"/>
    </source>
</evidence>
<keyword evidence="2 5" id="KW-0479">Metal-binding</keyword>
<reference evidence="9" key="3">
    <citation type="submission" date="2018-08" db="UniProtKB">
        <authorList>
            <consortium name="EnsemblPlants"/>
        </authorList>
    </citation>
    <scope>IDENTIFICATION</scope>
    <source>
        <strain evidence="9">cv. Bd21</strain>
    </source>
</reference>
<keyword evidence="10" id="KW-1185">Reference proteome</keyword>
<dbReference type="GO" id="GO:0008311">
    <property type="term" value="F:double-stranded DNA 3'-5' DNA exonuclease activity"/>
    <property type="evidence" value="ECO:0000318"/>
    <property type="project" value="GO_Central"/>
</dbReference>
<evidence type="ECO:0000313" key="8">
    <source>
        <dbReference type="EMBL" id="PNT63325.1"/>
    </source>
</evidence>
<evidence type="ECO:0000256" key="2">
    <source>
        <dbReference type="ARBA" id="ARBA00022723"/>
    </source>
</evidence>
<dbReference type="GO" id="GO:0046872">
    <property type="term" value="F:metal ion binding"/>
    <property type="evidence" value="ECO:0007669"/>
    <property type="project" value="UniProtKB-KW"/>
</dbReference>
<evidence type="ECO:0000256" key="1">
    <source>
        <dbReference type="ARBA" id="ARBA00007092"/>
    </source>
</evidence>
<keyword evidence="4 5" id="KW-0460">Magnesium</keyword>
<dbReference type="EMBL" id="CM000883">
    <property type="protein sequence ID" value="PNT63325.1"/>
    <property type="molecule type" value="Genomic_DNA"/>
</dbReference>